<feature type="domain" description="Phosphoribosylformylglycinamidine synthase linker" evidence="17">
    <location>
        <begin position="171"/>
        <end position="220"/>
    </location>
</feature>
<dbReference type="InterPro" id="IPR036676">
    <property type="entry name" value="PurM-like_C_sf"/>
</dbReference>
<dbReference type="CDD" id="cd01740">
    <property type="entry name" value="GATase1_FGAR_AT"/>
    <property type="match status" value="1"/>
</dbReference>
<sequence>MLILRGTPALSDFRLQKLSSDFKAAGLSVASVYAEFLHVVDLSAELSDAETETLKKVLHYGPAREPKALEGELFVVCPRPGTISPWSSKATDIAHICGLPAIKRIERAIAYYVKFEGAAPAGAREKITAKIHDRMTQAVFADTAALEVLFSKEEPRPLNVIPVLTEGRNALVKADKEMGLALSADEIDYLVKNFTELKRNPTDVELYMFAQANSEHCRHKVFGAEWTIDGVKQDKSLFQMIKNTYQLHNSNIFSAYKDNAAVMKGATAGRFYADPRNNKYDFHNEEVDILMKVETHNHPTAISPFPGAATGSGGEIRDEGATGKGSKPKAGLTGFSVSNLKLPGAVQPWEKDFGSPSRIASALDIMIDGPLGGAAFNNEYGRPNILGYFRTFEQEVSSEKGTEVRGYHKPIMLAGGLGNIKHQHIEKGHIDPGDHLIVLGGPAMLIGLGGGAASSVANGAGNESLDFASVQRENPEMERRCQEVIDRCWAMNEENPITFIHDVGAGGLSNAFPELVNDGGLGGKFELRNVPNDEPGMSPFEIWSNESQERYVIAIAGDKLDVFDAICKRERCPYAVVGEAIPEKHLTLTDKHFGTTPIDMPLGVLLGKPPRMIRNEKSQKRPLSSQVVPAGVTVKDLAHRVLANPTVADKTFLISIGDRSVTGMICRDQMVGPWQVPVADCAVTSATLDTYEGEVMSMGERAPIALISPAAAARMTVAESLTNMAAACVPDMGRVNLSANWMATPNYEGDGADLYEAVKSIGMELCPELGITIPVGKDSMSMSTVWQDEKGSHRVTAPISLVISAFAPCADVRKTLTPQLLQKKDTTLVLVDLARGKNRMGASIAAQVYNLLGDKAPDVDSAKELRAFFETIQKLNADGKIMAYHDKSDGGLFTTVVEMAFAGHVGVTLDATALKGNVIDALFNEELGAVLQVANADLAAVKAAFEAAGLGDTVSEIGKLNDTYNIVIGDYAEGLSDLRAIWSDTTRRIAALRDNPECAESEYKLKLEQDDPGITPKVTFDLAASAKVIKDYASRPKMAILREQGVNGELEMAAAFAKAGFESIDVHMTDILSGRVSLKDFNGLVACGGFSYGDVLGAGEGWAKSILFNPKARAEFEAYFNRKDTFTLGVCNGCQMVSNLKDLIPGAKHWPRFVQNISERFEARYCSLKVEDTPAVLLKGMAGSVLPIAVAHGEGRAEFASREAAEACLKTGLVALRYVDGKHEYTERYPLNPNGSPFGINGLCSEDGRALVMMPHPERVFRTCQYSWHPAEWGEDGPWMQLFRNGRIFVG</sequence>
<evidence type="ECO:0000313" key="20">
    <source>
        <dbReference type="EMBL" id="SUQ19174.1"/>
    </source>
</evidence>
<dbReference type="CDD" id="cd02204">
    <property type="entry name" value="PurL_repeat2"/>
    <property type="match status" value="1"/>
</dbReference>
<dbReference type="InterPro" id="IPR029062">
    <property type="entry name" value="Class_I_gatase-like"/>
</dbReference>
<feature type="binding site" evidence="14">
    <location>
        <position position="886"/>
    </location>
    <ligand>
        <name>Mg(2+)</name>
        <dbReference type="ChEBI" id="CHEBI:18420"/>
    </ligand>
</feature>
<evidence type="ECO:0000256" key="4">
    <source>
        <dbReference type="ARBA" id="ARBA00022490"/>
    </source>
</evidence>
<dbReference type="SMART" id="SM01211">
    <property type="entry name" value="GATase_5"/>
    <property type="match status" value="1"/>
</dbReference>
<comment type="pathway">
    <text evidence="2 14">Purine metabolism; IMP biosynthesis via de novo pathway; 5-amino-1-(5-phospho-D-ribosyl)imidazole from N(2)-formyl-N(1)-(5-phospho-D-ribosyl)glycinamide: step 1/2.</text>
</comment>
<keyword evidence="4 14" id="KW-0963">Cytoplasm</keyword>
<evidence type="ECO:0000256" key="2">
    <source>
        <dbReference type="ARBA" id="ARBA00004920"/>
    </source>
</evidence>
<keyword evidence="5 14" id="KW-0436">Ligase</keyword>
<dbReference type="HAMAP" id="MF_00419">
    <property type="entry name" value="PurL_1"/>
    <property type="match status" value="1"/>
</dbReference>
<dbReference type="SUPFAM" id="SSF82697">
    <property type="entry name" value="PurS-like"/>
    <property type="match status" value="1"/>
</dbReference>
<dbReference type="Pfam" id="PF22689">
    <property type="entry name" value="FGAR-AT_PurM_N-like"/>
    <property type="match status" value="1"/>
</dbReference>
<evidence type="ECO:0000256" key="7">
    <source>
        <dbReference type="ARBA" id="ARBA00022741"/>
    </source>
</evidence>
<dbReference type="FunFam" id="3.30.1330.10:FF:000002">
    <property type="entry name" value="Phosphoribosylformylglycinamidine synthase"/>
    <property type="match status" value="1"/>
</dbReference>
<evidence type="ECO:0000259" key="18">
    <source>
        <dbReference type="Pfam" id="PF18076"/>
    </source>
</evidence>
<feature type="binding site" evidence="14">
    <location>
        <begin position="307"/>
        <end position="318"/>
    </location>
    <ligand>
        <name>ATP</name>
        <dbReference type="ChEBI" id="CHEBI:30616"/>
    </ligand>
</feature>
<evidence type="ECO:0000256" key="11">
    <source>
        <dbReference type="ARBA" id="ARBA00022962"/>
    </source>
</evidence>
<feature type="domain" description="Phosphoribosylformylglycinamidine synthase N-terminal" evidence="18">
    <location>
        <begin position="35"/>
        <end position="150"/>
    </location>
</feature>
<dbReference type="GO" id="GO:0006189">
    <property type="term" value="P:'de novo' IMP biosynthetic process"/>
    <property type="evidence" value="ECO:0007669"/>
    <property type="project" value="UniProtKB-UniRule"/>
</dbReference>
<dbReference type="Pfam" id="PF02769">
    <property type="entry name" value="AIRS_C"/>
    <property type="match status" value="2"/>
</dbReference>
<dbReference type="GO" id="GO:0005737">
    <property type="term" value="C:cytoplasm"/>
    <property type="evidence" value="ECO:0007669"/>
    <property type="project" value="UniProtKB-SubCell"/>
</dbReference>
<keyword evidence="6 14" id="KW-0479">Metal-binding</keyword>
<name>A0A380RUT7_FIBSU</name>
<feature type="binding site" evidence="14">
    <location>
        <position position="680"/>
    </location>
    <ligand>
        <name>Mg(2+)</name>
        <dbReference type="ChEBI" id="CHEBI:18420"/>
    </ligand>
</feature>
<dbReference type="SUPFAM" id="SSF109736">
    <property type="entry name" value="FGAM synthase PurL, linker domain"/>
    <property type="match status" value="1"/>
</dbReference>
<keyword evidence="8 14" id="KW-0658">Purine biosynthesis</keyword>
<evidence type="ECO:0000256" key="5">
    <source>
        <dbReference type="ARBA" id="ARBA00022598"/>
    </source>
</evidence>
<evidence type="ECO:0000313" key="21">
    <source>
        <dbReference type="Proteomes" id="UP000255423"/>
    </source>
</evidence>
<reference evidence="20 21" key="1">
    <citation type="submission" date="2017-08" db="EMBL/GenBank/DDBJ databases">
        <authorList>
            <person name="de Groot N.N."/>
        </authorList>
    </citation>
    <scope>NUCLEOTIDE SEQUENCE [LARGE SCALE GENOMIC DNA]</scope>
    <source>
        <strain evidence="20 21">HM2</strain>
    </source>
</reference>
<comment type="similarity">
    <text evidence="3 14">In the N-terminal section; belongs to the FGAMS family.</text>
</comment>
<dbReference type="UniPathway" id="UPA00074">
    <property type="reaction ID" value="UER00128"/>
</dbReference>
<evidence type="ECO:0000259" key="19">
    <source>
        <dbReference type="Pfam" id="PF22689"/>
    </source>
</evidence>
<dbReference type="GO" id="GO:0046872">
    <property type="term" value="F:metal ion binding"/>
    <property type="evidence" value="ECO:0007669"/>
    <property type="project" value="UniProtKB-KW"/>
</dbReference>
<protein>
    <recommendedName>
        <fullName evidence="14">Phosphoribosylformylglycinamidine synthase</fullName>
        <shortName evidence="14">FGAM synthase</shortName>
        <shortName evidence="14">FGAMS</shortName>
        <ecNumber evidence="14">6.3.5.3</ecNumber>
    </recommendedName>
    <alternativeName>
        <fullName evidence="14">Formylglycinamide ribonucleotide amidotransferase</fullName>
        <shortName evidence="14">FGAR amidotransferase</shortName>
        <shortName evidence="14">FGAR-AT</shortName>
    </alternativeName>
</protein>
<evidence type="ECO:0000256" key="3">
    <source>
        <dbReference type="ARBA" id="ARBA00008608"/>
    </source>
</evidence>
<dbReference type="FunFam" id="1.10.8.750:FF:000002">
    <property type="entry name" value="Phosphoribosylformylglycinamidine synthase"/>
    <property type="match status" value="1"/>
</dbReference>
<dbReference type="RefSeq" id="WP_109571896.1">
    <property type="nucleotide sequence ID" value="NZ_UHJL01000001.1"/>
</dbReference>
<dbReference type="Gene3D" id="3.40.50.880">
    <property type="match status" value="1"/>
</dbReference>
<dbReference type="SUPFAM" id="SSF55326">
    <property type="entry name" value="PurM N-terminal domain-like"/>
    <property type="match status" value="2"/>
</dbReference>
<dbReference type="GO" id="GO:0005524">
    <property type="term" value="F:ATP binding"/>
    <property type="evidence" value="ECO:0007669"/>
    <property type="project" value="UniProtKB-UniRule"/>
</dbReference>
<dbReference type="Pfam" id="PF13507">
    <property type="entry name" value="GATase_5"/>
    <property type="match status" value="1"/>
</dbReference>
<evidence type="ECO:0000256" key="14">
    <source>
        <dbReference type="HAMAP-Rule" id="MF_00419"/>
    </source>
</evidence>
<dbReference type="PANTHER" id="PTHR10099">
    <property type="entry name" value="PHOSPHORIBOSYLFORMYLGLYCINAMIDINE SYNTHASE"/>
    <property type="match status" value="1"/>
</dbReference>
<feature type="active site" evidence="14">
    <location>
        <position position="1258"/>
    </location>
</feature>
<comment type="subcellular location">
    <subcellularLocation>
        <location evidence="1 14">Cytoplasm</location>
    </subcellularLocation>
</comment>
<comment type="function">
    <text evidence="13 14">Phosphoribosylformylglycinamidine synthase involved in the purines biosynthetic pathway. Catalyzes the ATP-dependent conversion of formylglycinamide ribonucleotide (FGAR) and glutamine to yield formylglycinamidine ribonucleotide (FGAM) and glutamate.</text>
</comment>
<dbReference type="Pfam" id="PF18076">
    <property type="entry name" value="FGAR-AT_N"/>
    <property type="match status" value="1"/>
</dbReference>
<comment type="catalytic activity">
    <reaction evidence="12 14">
        <text>N(2)-formyl-N(1)-(5-phospho-beta-D-ribosyl)glycinamide + L-glutamine + ATP + H2O = 2-formamido-N(1)-(5-O-phospho-beta-D-ribosyl)acetamidine + L-glutamate + ADP + phosphate + H(+)</text>
        <dbReference type="Rhea" id="RHEA:17129"/>
        <dbReference type="ChEBI" id="CHEBI:15377"/>
        <dbReference type="ChEBI" id="CHEBI:15378"/>
        <dbReference type="ChEBI" id="CHEBI:29985"/>
        <dbReference type="ChEBI" id="CHEBI:30616"/>
        <dbReference type="ChEBI" id="CHEBI:43474"/>
        <dbReference type="ChEBI" id="CHEBI:58359"/>
        <dbReference type="ChEBI" id="CHEBI:147286"/>
        <dbReference type="ChEBI" id="CHEBI:147287"/>
        <dbReference type="ChEBI" id="CHEBI:456216"/>
        <dbReference type="EC" id="6.3.5.3"/>
    </reaction>
</comment>
<feature type="binding site" evidence="14">
    <location>
        <position position="723"/>
    </location>
    <ligand>
        <name>Mg(2+)</name>
        <dbReference type="ChEBI" id="CHEBI:18420"/>
    </ligand>
</feature>
<dbReference type="NCBIfam" id="NF003672">
    <property type="entry name" value="PRK05297.1"/>
    <property type="match status" value="1"/>
</dbReference>
<dbReference type="Proteomes" id="UP000255423">
    <property type="component" value="Unassembled WGS sequence"/>
</dbReference>
<evidence type="ECO:0000256" key="10">
    <source>
        <dbReference type="ARBA" id="ARBA00022842"/>
    </source>
</evidence>
<dbReference type="PANTHER" id="PTHR10099:SF1">
    <property type="entry name" value="PHOSPHORIBOSYLFORMYLGLYCINAMIDINE SYNTHASE"/>
    <property type="match status" value="1"/>
</dbReference>
<evidence type="ECO:0000256" key="1">
    <source>
        <dbReference type="ARBA" id="ARBA00004496"/>
    </source>
</evidence>
<keyword evidence="11 14" id="KW-0315">Glutamine amidotransferase</keyword>
<feature type="active site" description="Nucleophile" evidence="14">
    <location>
        <position position="1131"/>
    </location>
</feature>
<dbReference type="SUPFAM" id="SSF52317">
    <property type="entry name" value="Class I glutamine amidotransferase-like"/>
    <property type="match status" value="1"/>
</dbReference>
<dbReference type="PROSITE" id="PS51273">
    <property type="entry name" value="GATASE_TYPE_1"/>
    <property type="match status" value="1"/>
</dbReference>
<dbReference type="EMBL" id="UHJL01000001">
    <property type="protein sequence ID" value="SUQ19174.1"/>
    <property type="molecule type" value="Genomic_DNA"/>
</dbReference>
<dbReference type="FunFam" id="3.30.1330.10:FF:000005">
    <property type="entry name" value="Phosphoribosylformylglycinamidine synthase"/>
    <property type="match status" value="1"/>
</dbReference>
<feature type="binding site" evidence="14">
    <location>
        <position position="719"/>
    </location>
    <ligand>
        <name>Mg(2+)</name>
        <dbReference type="ChEBI" id="CHEBI:18420"/>
    </ligand>
</feature>
<feature type="domain" description="PurM-like C-terminal" evidence="16">
    <location>
        <begin position="840"/>
        <end position="964"/>
    </location>
</feature>
<dbReference type="NCBIfam" id="TIGR01735">
    <property type="entry name" value="FGAM_synt"/>
    <property type="match status" value="1"/>
</dbReference>
<dbReference type="Gene3D" id="3.30.1330.10">
    <property type="entry name" value="PurM-like, N-terminal domain"/>
    <property type="match status" value="2"/>
</dbReference>
<keyword evidence="10 14" id="KW-0460">Magnesium</keyword>
<proteinExistence type="inferred from homology"/>
<dbReference type="Gene3D" id="1.10.8.750">
    <property type="entry name" value="Phosphoribosylformylglycinamidine synthase, linker domain"/>
    <property type="match status" value="1"/>
</dbReference>
<evidence type="ECO:0000256" key="8">
    <source>
        <dbReference type="ARBA" id="ARBA00022755"/>
    </source>
</evidence>
<dbReference type="InterPro" id="IPR040707">
    <property type="entry name" value="FGAR-AT_N"/>
</dbReference>
<accession>A0A380RUT7</accession>
<gene>
    <name evidence="14" type="primary">purL</name>
    <name evidence="20" type="ORF">SAMN05661053_0401</name>
</gene>
<dbReference type="InterPro" id="IPR010918">
    <property type="entry name" value="PurM-like_C_dom"/>
</dbReference>
<comment type="subunit">
    <text evidence="14">Monomer.</text>
</comment>
<dbReference type="InterPro" id="IPR041609">
    <property type="entry name" value="PurL_linker"/>
</dbReference>
<feature type="binding site" evidence="14">
    <location>
        <position position="888"/>
    </location>
    <ligand>
        <name>ATP</name>
        <dbReference type="ChEBI" id="CHEBI:30616"/>
    </ligand>
</feature>
<evidence type="ECO:0000256" key="12">
    <source>
        <dbReference type="ARBA" id="ARBA00052585"/>
    </source>
</evidence>
<dbReference type="Gene3D" id="3.90.650.10">
    <property type="entry name" value="PurM-like C-terminal domain"/>
    <property type="match status" value="2"/>
</dbReference>
<feature type="active site" evidence="14">
    <location>
        <position position="1256"/>
    </location>
</feature>
<dbReference type="GO" id="GO:0004642">
    <property type="term" value="F:phosphoribosylformylglycinamidine synthase activity"/>
    <property type="evidence" value="ECO:0007669"/>
    <property type="project" value="UniProtKB-UniRule"/>
</dbReference>
<dbReference type="InterPro" id="IPR036921">
    <property type="entry name" value="PurM-like_N_sf"/>
</dbReference>
<organism evidence="20 21">
    <name type="scientific">Fibrobacter succinogenes</name>
    <name type="common">Bacteroides succinogenes</name>
    <dbReference type="NCBI Taxonomy" id="833"/>
    <lineage>
        <taxon>Bacteria</taxon>
        <taxon>Pseudomonadati</taxon>
        <taxon>Fibrobacterota</taxon>
        <taxon>Fibrobacteria</taxon>
        <taxon>Fibrobacterales</taxon>
        <taxon>Fibrobacteraceae</taxon>
        <taxon>Fibrobacter</taxon>
    </lineage>
</organism>
<comment type="caution">
    <text evidence="14">Lacks conserved residue(s) required for the propagation of feature annotation.</text>
</comment>
<feature type="region of interest" description="Disordered" evidence="15">
    <location>
        <begin position="300"/>
        <end position="329"/>
    </location>
</feature>
<evidence type="ECO:0000256" key="6">
    <source>
        <dbReference type="ARBA" id="ARBA00022723"/>
    </source>
</evidence>
<dbReference type="SUPFAM" id="SSF56042">
    <property type="entry name" value="PurM C-terminal domain-like"/>
    <property type="match status" value="2"/>
</dbReference>
<evidence type="ECO:0000256" key="13">
    <source>
        <dbReference type="ARBA" id="ARBA00057317"/>
    </source>
</evidence>
<evidence type="ECO:0000256" key="15">
    <source>
        <dbReference type="SAM" id="MobiDB-lite"/>
    </source>
</evidence>
<dbReference type="CDD" id="cd02203">
    <property type="entry name" value="PurL_repeat1"/>
    <property type="match status" value="1"/>
</dbReference>
<dbReference type="InterPro" id="IPR010073">
    <property type="entry name" value="PurL_large"/>
</dbReference>
<dbReference type="Pfam" id="PF18072">
    <property type="entry name" value="FGAR-AT_linker"/>
    <property type="match status" value="1"/>
</dbReference>
<evidence type="ECO:0000259" key="16">
    <source>
        <dbReference type="Pfam" id="PF02769"/>
    </source>
</evidence>
<evidence type="ECO:0000256" key="9">
    <source>
        <dbReference type="ARBA" id="ARBA00022840"/>
    </source>
</evidence>
<feature type="binding site" evidence="14">
    <location>
        <position position="679"/>
    </location>
    <ligand>
        <name>ATP</name>
        <dbReference type="ChEBI" id="CHEBI:30616"/>
    </ligand>
</feature>
<dbReference type="FunFam" id="3.90.650.10:FF:000002">
    <property type="entry name" value="Phosphoribosylformylglycinamidine synthase"/>
    <property type="match status" value="1"/>
</dbReference>
<evidence type="ECO:0000259" key="17">
    <source>
        <dbReference type="Pfam" id="PF18072"/>
    </source>
</evidence>
<dbReference type="InterPro" id="IPR036604">
    <property type="entry name" value="PurS-like_sf"/>
</dbReference>
<feature type="domain" description="FGAR-AT PurM N-terminal-like" evidence="19">
    <location>
        <begin position="649"/>
        <end position="808"/>
    </location>
</feature>
<dbReference type="FunFam" id="3.40.50.880:FF:000008">
    <property type="entry name" value="Phosphoribosylformylglycinamidine synthase"/>
    <property type="match status" value="1"/>
</dbReference>
<keyword evidence="9 14" id="KW-0067">ATP-binding</keyword>
<keyword evidence="7 14" id="KW-0547">Nucleotide-binding</keyword>
<feature type="domain" description="PurM-like C-terminal" evidence="16">
    <location>
        <begin position="432"/>
        <end position="590"/>
    </location>
</feature>
<dbReference type="InterPro" id="IPR055181">
    <property type="entry name" value="FGAR-AT_PurM_N-like"/>
</dbReference>
<dbReference type="EC" id="6.3.5.3" evidence="14"/>